<sequence length="140" mass="15949">MINLLYALIFFTLLFSTTAYFTRYTWLPPLLDAFDAIEPYLRRAPGGEYLYQRLPFTSNSFEEDIEAGLSSAEFDLAGNVGGSDGRAGLDDEAKREILKIMKRRRLKFDDARKLYTERIFKANGIAADGLPRDPKFVSFS</sequence>
<comment type="caution">
    <text evidence="3">The sequence shown here is derived from an EMBL/GenBank/DDBJ whole genome shotgun (WGS) entry which is preliminary data.</text>
</comment>
<dbReference type="InterPro" id="IPR018559">
    <property type="entry name" value="DUF2015"/>
</dbReference>
<evidence type="ECO:0000313" key="4">
    <source>
        <dbReference type="Proteomes" id="UP000433876"/>
    </source>
</evidence>
<dbReference type="PANTHER" id="PTHR28023:SF1">
    <property type="entry name" value="UPF0357 PROTEIN YCL012C"/>
    <property type="match status" value="1"/>
</dbReference>
<dbReference type="VEuPathDB" id="FungiDB:SMAC_07108"/>
<reference evidence="3 4" key="1">
    <citation type="submission" date="2017-07" db="EMBL/GenBank/DDBJ databases">
        <title>Genome sequence of the Sordaria macrospora wild type strain R19027.</title>
        <authorList>
            <person name="Nowrousian M."/>
            <person name="Teichert I."/>
            <person name="Kueck U."/>
        </authorList>
    </citation>
    <scope>NUCLEOTIDE SEQUENCE [LARGE SCALE GENOMIC DNA]</scope>
    <source>
        <strain evidence="3 4">R19027</strain>
        <tissue evidence="3">Mycelium</tissue>
    </source>
</reference>
<evidence type="ECO:0000256" key="2">
    <source>
        <dbReference type="ARBA" id="ARBA00022729"/>
    </source>
</evidence>
<name>A0A8S8ZNE1_SORMA</name>
<dbReference type="OMA" id="NIRDGDS"/>
<dbReference type="EMBL" id="NMPR01000092">
    <property type="protein sequence ID" value="KAA8630858.1"/>
    <property type="molecule type" value="Genomic_DNA"/>
</dbReference>
<organism evidence="3 4">
    <name type="scientific">Sordaria macrospora</name>
    <dbReference type="NCBI Taxonomy" id="5147"/>
    <lineage>
        <taxon>Eukaryota</taxon>
        <taxon>Fungi</taxon>
        <taxon>Dikarya</taxon>
        <taxon>Ascomycota</taxon>
        <taxon>Pezizomycotina</taxon>
        <taxon>Sordariomycetes</taxon>
        <taxon>Sordariomycetidae</taxon>
        <taxon>Sordariales</taxon>
        <taxon>Sordariaceae</taxon>
        <taxon>Sordaria</taxon>
    </lineage>
</organism>
<protein>
    <submittedName>
        <fullName evidence="3">Uncharacterized protein</fullName>
    </submittedName>
</protein>
<dbReference type="PANTHER" id="PTHR28023">
    <property type="entry name" value="UPF0357 PROTEIN YCL012C"/>
    <property type="match status" value="1"/>
</dbReference>
<comment type="similarity">
    <text evidence="1">Belongs to the UPF0357 family.</text>
</comment>
<accession>A0A8S8ZNE1</accession>
<dbReference type="Proteomes" id="UP000433876">
    <property type="component" value="Unassembled WGS sequence"/>
</dbReference>
<dbReference type="Pfam" id="PF09435">
    <property type="entry name" value="DUF2015"/>
    <property type="match status" value="1"/>
</dbReference>
<evidence type="ECO:0000313" key="3">
    <source>
        <dbReference type="EMBL" id="KAA8630858.1"/>
    </source>
</evidence>
<dbReference type="AlphaFoldDB" id="A0A8S8ZNE1"/>
<evidence type="ECO:0000256" key="1">
    <source>
        <dbReference type="ARBA" id="ARBA00008325"/>
    </source>
</evidence>
<keyword evidence="2" id="KW-0732">Signal</keyword>
<proteinExistence type="inferred from homology"/>
<gene>
    <name evidence="3" type="ORF">SMACR_07108</name>
</gene>